<evidence type="ECO:0000256" key="3">
    <source>
        <dbReference type="ARBA" id="ARBA00022827"/>
    </source>
</evidence>
<sequence length="493" mass="56958">MIEVIHLKENENEKNLNNNEIIKNDSNNINNSNLTIINENNSNVSYYNFLNPLFKNTPICYIKIENVKQLKESLNYAINIVKKRVSIRSGGHSCCNFSILNDTVNLDMSGLKDCIVDVENKIVKVQCGVTFLEYYKETSKYLLGGPGGSCPSVCLGGLSLGGGSNPLSIKHGYLLDNILEITILLENGKLVKANSSNQYSDLFWALRGAGHCSFGIALDFKIQLYDIQPYYYHNSIELSFDSMIESNEIIDEYMKTTKSKNNVYIGLDYRITIKSKRLTNILIFFYIGDLKDGENEFNKLFQLLMKTSSPRVAEMNSEKVKKTFLEIVERVPYSNKTRRSFTKCRFSKDLNKKNSMLLKEIMELAPIIINKMIVPDAIANFSSTIYYHGGIQNQLPKDNCSFIHRGDDCTWSYTFICLYTKEENDQIFKEWKTKINSFLNFFGNQIYQNYPDDECTNWQSSYYGDHYPKLQQIKKKYDPKNYFKYQQSIELPK</sequence>
<dbReference type="PANTHER" id="PTHR42973:SF46">
    <property type="entry name" value="FAD-BINDING PCMH-TYPE DOMAIN-CONTAINING PROTEIN"/>
    <property type="match status" value="1"/>
</dbReference>
<dbReference type="EMBL" id="JAVFKY010000002">
    <property type="protein sequence ID" value="KAK5580629.1"/>
    <property type="molecule type" value="Genomic_DNA"/>
</dbReference>
<keyword evidence="4" id="KW-0560">Oxidoreductase</keyword>
<feature type="domain" description="FAD-binding PCMH-type" evidence="5">
    <location>
        <begin position="54"/>
        <end position="227"/>
    </location>
</feature>
<evidence type="ECO:0000259" key="5">
    <source>
        <dbReference type="PROSITE" id="PS51387"/>
    </source>
</evidence>
<evidence type="ECO:0000256" key="4">
    <source>
        <dbReference type="ARBA" id="ARBA00023002"/>
    </source>
</evidence>
<dbReference type="AlphaFoldDB" id="A0AAN7TVH5"/>
<dbReference type="InterPro" id="IPR006094">
    <property type="entry name" value="Oxid_FAD_bind_N"/>
</dbReference>
<gene>
    <name evidence="6" type="ORF">RB653_000651</name>
</gene>
<accession>A0AAN7TVH5</accession>
<dbReference type="PROSITE" id="PS51387">
    <property type="entry name" value="FAD_PCMH"/>
    <property type="match status" value="1"/>
</dbReference>
<dbReference type="GO" id="GO:0071949">
    <property type="term" value="F:FAD binding"/>
    <property type="evidence" value="ECO:0007669"/>
    <property type="project" value="InterPro"/>
</dbReference>
<dbReference type="Gene3D" id="3.40.462.20">
    <property type="match status" value="1"/>
</dbReference>
<dbReference type="SUPFAM" id="SSF56176">
    <property type="entry name" value="FAD-binding/transporter-associated domain-like"/>
    <property type="match status" value="1"/>
</dbReference>
<dbReference type="Pfam" id="PF01565">
    <property type="entry name" value="FAD_binding_4"/>
    <property type="match status" value="1"/>
</dbReference>
<evidence type="ECO:0000313" key="7">
    <source>
        <dbReference type="Proteomes" id="UP001344447"/>
    </source>
</evidence>
<dbReference type="Pfam" id="PF08031">
    <property type="entry name" value="BBE"/>
    <property type="match status" value="1"/>
</dbReference>
<dbReference type="InterPro" id="IPR016169">
    <property type="entry name" value="FAD-bd_PCMH_sub2"/>
</dbReference>
<dbReference type="InterPro" id="IPR036318">
    <property type="entry name" value="FAD-bd_PCMH-like_sf"/>
</dbReference>
<dbReference type="InterPro" id="IPR012951">
    <property type="entry name" value="BBE"/>
</dbReference>
<dbReference type="InterPro" id="IPR016166">
    <property type="entry name" value="FAD-bd_PCMH"/>
</dbReference>
<comment type="caution">
    <text evidence="6">The sequence shown here is derived from an EMBL/GenBank/DDBJ whole genome shotgun (WGS) entry which is preliminary data.</text>
</comment>
<dbReference type="Gene3D" id="3.30.465.10">
    <property type="match status" value="1"/>
</dbReference>
<dbReference type="PANTHER" id="PTHR42973">
    <property type="entry name" value="BINDING OXIDOREDUCTASE, PUTATIVE (AFU_ORTHOLOGUE AFUA_1G17690)-RELATED"/>
    <property type="match status" value="1"/>
</dbReference>
<evidence type="ECO:0000256" key="2">
    <source>
        <dbReference type="ARBA" id="ARBA00022630"/>
    </source>
</evidence>
<protein>
    <recommendedName>
        <fullName evidence="5">FAD-binding PCMH-type domain-containing protein</fullName>
    </recommendedName>
</protein>
<evidence type="ECO:0000256" key="1">
    <source>
        <dbReference type="ARBA" id="ARBA00005466"/>
    </source>
</evidence>
<dbReference type="GO" id="GO:0016491">
    <property type="term" value="F:oxidoreductase activity"/>
    <property type="evidence" value="ECO:0007669"/>
    <property type="project" value="UniProtKB-KW"/>
</dbReference>
<organism evidence="6 7">
    <name type="scientific">Dictyostelium firmibasis</name>
    <dbReference type="NCBI Taxonomy" id="79012"/>
    <lineage>
        <taxon>Eukaryota</taxon>
        <taxon>Amoebozoa</taxon>
        <taxon>Evosea</taxon>
        <taxon>Eumycetozoa</taxon>
        <taxon>Dictyostelia</taxon>
        <taxon>Dictyosteliales</taxon>
        <taxon>Dictyosteliaceae</taxon>
        <taxon>Dictyostelium</taxon>
    </lineage>
</organism>
<reference evidence="6 7" key="1">
    <citation type="submission" date="2023-11" db="EMBL/GenBank/DDBJ databases">
        <title>Dfirmibasis_genome.</title>
        <authorList>
            <person name="Edelbroek B."/>
            <person name="Kjellin J."/>
            <person name="Jerlstrom-Hultqvist J."/>
            <person name="Soderbom F."/>
        </authorList>
    </citation>
    <scope>NUCLEOTIDE SEQUENCE [LARGE SCALE GENOMIC DNA]</scope>
    <source>
        <strain evidence="6 7">TNS-C-14</strain>
    </source>
</reference>
<evidence type="ECO:0000313" key="6">
    <source>
        <dbReference type="EMBL" id="KAK5580629.1"/>
    </source>
</evidence>
<dbReference type="Proteomes" id="UP001344447">
    <property type="component" value="Unassembled WGS sequence"/>
</dbReference>
<name>A0AAN7TVH5_9MYCE</name>
<proteinExistence type="inferred from homology"/>
<keyword evidence="2" id="KW-0285">Flavoprotein</keyword>
<comment type="similarity">
    <text evidence="1">Belongs to the oxygen-dependent FAD-linked oxidoreductase family.</text>
</comment>
<keyword evidence="7" id="KW-1185">Reference proteome</keyword>
<keyword evidence="3" id="KW-0274">FAD</keyword>
<dbReference type="InterPro" id="IPR050416">
    <property type="entry name" value="FAD-linked_Oxidoreductase"/>
</dbReference>